<organism evidence="2 3">
    <name type="scientific">Hymenobacter polaris</name>
    <dbReference type="NCBI Taxonomy" id="2682546"/>
    <lineage>
        <taxon>Bacteria</taxon>
        <taxon>Pseudomonadati</taxon>
        <taxon>Bacteroidota</taxon>
        <taxon>Cytophagia</taxon>
        <taxon>Cytophagales</taxon>
        <taxon>Hymenobacteraceae</taxon>
        <taxon>Hymenobacter</taxon>
    </lineage>
</organism>
<evidence type="ECO:0000256" key="1">
    <source>
        <dbReference type="SAM" id="Phobius"/>
    </source>
</evidence>
<dbReference type="AlphaFoldDB" id="A0A7Y0FPP9"/>
<sequence length="56" mass="6402">MLVLAYLLVALIWLCRLVFGLLACLAIWNGLRLEIGKPGERAHFVLELYSAKRLFN</sequence>
<feature type="transmembrane region" description="Helical" evidence="1">
    <location>
        <begin position="6"/>
        <end position="28"/>
    </location>
</feature>
<gene>
    <name evidence="2" type="ORF">HHL22_20730</name>
</gene>
<dbReference type="Proteomes" id="UP000559626">
    <property type="component" value="Unassembled WGS sequence"/>
</dbReference>
<evidence type="ECO:0000313" key="3">
    <source>
        <dbReference type="Proteomes" id="UP000559626"/>
    </source>
</evidence>
<reference evidence="2 3" key="1">
    <citation type="submission" date="2020-04" db="EMBL/GenBank/DDBJ databases">
        <title>Hymenobacter polaris sp. nov., isolated from Arctic soil.</title>
        <authorList>
            <person name="Dahal R.H."/>
        </authorList>
    </citation>
    <scope>NUCLEOTIDE SEQUENCE [LARGE SCALE GENOMIC DNA]</scope>
    <source>
        <strain evidence="2 3">RP-2-7</strain>
    </source>
</reference>
<proteinExistence type="predicted"/>
<evidence type="ECO:0000313" key="2">
    <source>
        <dbReference type="EMBL" id="NML67634.1"/>
    </source>
</evidence>
<protein>
    <submittedName>
        <fullName evidence="2">Uncharacterized protein</fullName>
    </submittedName>
</protein>
<dbReference type="EMBL" id="JABBGH010000003">
    <property type="protein sequence ID" value="NML67634.1"/>
    <property type="molecule type" value="Genomic_DNA"/>
</dbReference>
<name>A0A7Y0FPP9_9BACT</name>
<comment type="caution">
    <text evidence="2">The sequence shown here is derived from an EMBL/GenBank/DDBJ whole genome shotgun (WGS) entry which is preliminary data.</text>
</comment>
<keyword evidence="1" id="KW-1133">Transmembrane helix</keyword>
<keyword evidence="1" id="KW-0812">Transmembrane</keyword>
<accession>A0A7Y0FPP9</accession>
<dbReference type="RefSeq" id="WP_169533287.1">
    <property type="nucleotide sequence ID" value="NZ_JABBGH010000003.1"/>
</dbReference>
<keyword evidence="1" id="KW-0472">Membrane</keyword>
<keyword evidence="3" id="KW-1185">Reference proteome</keyword>